<reference evidence="2" key="1">
    <citation type="journal article" date="2019" name="Int. J. Syst. Evol. Microbiol.">
        <title>The Global Catalogue of Microorganisms (GCM) 10K type strain sequencing project: providing services to taxonomists for standard genome sequencing and annotation.</title>
        <authorList>
            <consortium name="The Broad Institute Genomics Platform"/>
            <consortium name="The Broad Institute Genome Sequencing Center for Infectious Disease"/>
            <person name="Wu L."/>
            <person name="Ma J."/>
        </authorList>
    </citation>
    <scope>NUCLEOTIDE SEQUENCE [LARGE SCALE GENOMIC DNA]</scope>
    <source>
        <strain evidence="2">JCM 16902</strain>
    </source>
</reference>
<protein>
    <submittedName>
        <fullName evidence="1">Uncharacterized protein</fullName>
    </submittedName>
</protein>
<dbReference type="EMBL" id="BAAAZO010000005">
    <property type="protein sequence ID" value="GAA3614322.1"/>
    <property type="molecule type" value="Genomic_DNA"/>
</dbReference>
<accession>A0ABP6ZPL4</accession>
<sequence length="68" mass="7373">MQDVAGVGYLVPDELVDQVSDFGNGERDQTAGAGVDGGTVFMVLFFVRPAWVVGWRDRSWAAVTVRKA</sequence>
<evidence type="ECO:0000313" key="2">
    <source>
        <dbReference type="Proteomes" id="UP001501074"/>
    </source>
</evidence>
<proteinExistence type="predicted"/>
<dbReference type="Proteomes" id="UP001501074">
    <property type="component" value="Unassembled WGS sequence"/>
</dbReference>
<keyword evidence="2" id="KW-1185">Reference proteome</keyword>
<evidence type="ECO:0000313" key="1">
    <source>
        <dbReference type="EMBL" id="GAA3614322.1"/>
    </source>
</evidence>
<name>A0ABP6ZPL4_9ACTN</name>
<comment type="caution">
    <text evidence="1">The sequence shown here is derived from an EMBL/GenBank/DDBJ whole genome shotgun (WGS) entry which is preliminary data.</text>
</comment>
<gene>
    <name evidence="1" type="ORF">GCM10022223_33190</name>
</gene>
<organism evidence="1 2">
    <name type="scientific">Kineosporia mesophila</name>
    <dbReference type="NCBI Taxonomy" id="566012"/>
    <lineage>
        <taxon>Bacteria</taxon>
        <taxon>Bacillati</taxon>
        <taxon>Actinomycetota</taxon>
        <taxon>Actinomycetes</taxon>
        <taxon>Kineosporiales</taxon>
        <taxon>Kineosporiaceae</taxon>
        <taxon>Kineosporia</taxon>
    </lineage>
</organism>